<evidence type="ECO:0000313" key="1">
    <source>
        <dbReference type="EMBL" id="CAF1634957.1"/>
    </source>
</evidence>
<comment type="caution">
    <text evidence="1">The sequence shown here is derived from an EMBL/GenBank/DDBJ whole genome shotgun (WGS) entry which is preliminary data.</text>
</comment>
<organism evidence="1 2">
    <name type="scientific">Adineta ricciae</name>
    <name type="common">Rotifer</name>
    <dbReference type="NCBI Taxonomy" id="249248"/>
    <lineage>
        <taxon>Eukaryota</taxon>
        <taxon>Metazoa</taxon>
        <taxon>Spiralia</taxon>
        <taxon>Gnathifera</taxon>
        <taxon>Rotifera</taxon>
        <taxon>Eurotatoria</taxon>
        <taxon>Bdelloidea</taxon>
        <taxon>Adinetida</taxon>
        <taxon>Adinetidae</taxon>
        <taxon>Adineta</taxon>
    </lineage>
</organism>
<dbReference type="AlphaFoldDB" id="A0A816D8R0"/>
<protein>
    <submittedName>
        <fullName evidence="1">Uncharacterized protein</fullName>
    </submittedName>
</protein>
<gene>
    <name evidence="1" type="ORF">XAT740_LOCUS52302</name>
</gene>
<keyword evidence="2" id="KW-1185">Reference proteome</keyword>
<evidence type="ECO:0000313" key="2">
    <source>
        <dbReference type="Proteomes" id="UP000663828"/>
    </source>
</evidence>
<name>A0A816D8R0_ADIRI</name>
<dbReference type="Proteomes" id="UP000663828">
    <property type="component" value="Unassembled WGS sequence"/>
</dbReference>
<proteinExistence type="predicted"/>
<reference evidence="1" key="1">
    <citation type="submission" date="2021-02" db="EMBL/GenBank/DDBJ databases">
        <authorList>
            <person name="Nowell W R."/>
        </authorList>
    </citation>
    <scope>NUCLEOTIDE SEQUENCE</scope>
</reference>
<sequence>MPFTGTVHRSTPIFHFHPPLSLHRTVARFPIRQRPRVAPTVLPILQPPAFCKKSDFIYEDGEDQQQHAETHDQLAIMHTNHTKKQSQQIAIRIPAFIPQQNYPKQPLLCLTARPTRRMEARYPPHFFCIR</sequence>
<dbReference type="EMBL" id="CAJNOR010008581">
    <property type="protein sequence ID" value="CAF1634957.1"/>
    <property type="molecule type" value="Genomic_DNA"/>
</dbReference>
<accession>A0A816D8R0</accession>